<evidence type="ECO:0000313" key="3">
    <source>
        <dbReference type="Proteomes" id="UP000062160"/>
    </source>
</evidence>
<reference evidence="2" key="1">
    <citation type="journal article" date="2016" name="Genome Announc.">
        <title>Draft Genome Sequence of the Syntrophic Lactate-Degrading Bacterium Tepidanaerobacter syntrophicus JLT.</title>
        <authorList>
            <person name="Matsuura N."/>
            <person name="Ohashi A."/>
            <person name="Tourlousse D.M."/>
            <person name="Sekiguchi Y."/>
        </authorList>
    </citation>
    <scope>NUCLEOTIDE SEQUENCE [LARGE SCALE GENOMIC DNA]</scope>
    <source>
        <strain evidence="2">JL</strain>
    </source>
</reference>
<dbReference type="EMBL" id="DF976995">
    <property type="protein sequence ID" value="GAQ24078.1"/>
    <property type="molecule type" value="Genomic_DNA"/>
</dbReference>
<keyword evidence="2" id="KW-0969">Cilium</keyword>
<name>A0A0U9HBL6_9FIRM</name>
<sequence length="103" mass="11536">MDILPINTLNPEAESFVSNIDKLKDKKSDDEDLKEVCQQFESIFLNYLLKSMRDTVPDGGMFKKGIAFDIVQSMHDSALSEEIAKSGGIGLAEQLYAQLSKYE</sequence>
<evidence type="ECO:0000259" key="1">
    <source>
        <dbReference type="Pfam" id="PF10135"/>
    </source>
</evidence>
<keyword evidence="2" id="KW-0966">Cell projection</keyword>
<dbReference type="AlphaFoldDB" id="A0A0U9HBL6"/>
<keyword evidence="2" id="KW-0282">Flagellum</keyword>
<dbReference type="RefSeq" id="WP_238142601.1">
    <property type="nucleotide sequence ID" value="NZ_BSDN01000006.1"/>
</dbReference>
<dbReference type="Proteomes" id="UP000062160">
    <property type="component" value="Unassembled WGS sequence"/>
</dbReference>
<protein>
    <submittedName>
        <fullName evidence="2">Flagellar protein FlgJ</fullName>
    </submittedName>
</protein>
<evidence type="ECO:0000313" key="2">
    <source>
        <dbReference type="EMBL" id="GAQ24078.1"/>
    </source>
</evidence>
<dbReference type="STRING" id="224999.GCA_001485475_00061"/>
<feature type="domain" description="Flagellar protein FlgJ N-terminal" evidence="1">
    <location>
        <begin position="50"/>
        <end position="98"/>
    </location>
</feature>
<dbReference type="Pfam" id="PF10135">
    <property type="entry name" value="Rod-binding"/>
    <property type="match status" value="1"/>
</dbReference>
<dbReference type="InterPro" id="IPR019301">
    <property type="entry name" value="Flagellar_prot_FlgJ_N"/>
</dbReference>
<accession>A0A0U9HBL6</accession>
<gene>
    <name evidence="2" type="ORF">TSYNT_162</name>
</gene>
<organism evidence="2">
    <name type="scientific">Tepidanaerobacter syntrophicus</name>
    <dbReference type="NCBI Taxonomy" id="224999"/>
    <lineage>
        <taxon>Bacteria</taxon>
        <taxon>Bacillati</taxon>
        <taxon>Bacillota</taxon>
        <taxon>Clostridia</taxon>
        <taxon>Thermosediminibacterales</taxon>
        <taxon>Tepidanaerobacteraceae</taxon>
        <taxon>Tepidanaerobacter</taxon>
    </lineage>
</organism>
<keyword evidence="3" id="KW-1185">Reference proteome</keyword>
<proteinExistence type="predicted"/>